<organism evidence="1 2">
    <name type="scientific">Flavobacterium chuncheonense</name>
    <dbReference type="NCBI Taxonomy" id="2026653"/>
    <lineage>
        <taxon>Bacteria</taxon>
        <taxon>Pseudomonadati</taxon>
        <taxon>Bacteroidota</taxon>
        <taxon>Flavobacteriia</taxon>
        <taxon>Flavobacteriales</taxon>
        <taxon>Flavobacteriaceae</taxon>
        <taxon>Flavobacterium</taxon>
    </lineage>
</organism>
<accession>A0ABW5YJ17</accession>
<name>A0ABW5YJ17_9FLAO</name>
<dbReference type="Proteomes" id="UP001597534">
    <property type="component" value="Unassembled WGS sequence"/>
</dbReference>
<evidence type="ECO:0000313" key="1">
    <source>
        <dbReference type="EMBL" id="MFD2890882.1"/>
    </source>
</evidence>
<keyword evidence="2" id="KW-1185">Reference proteome</keyword>
<dbReference type="RefSeq" id="WP_379810396.1">
    <property type="nucleotide sequence ID" value="NZ_JBHUPC010000010.1"/>
</dbReference>
<sequence>MNNTNYLYGGRKIVNLKSNENEINFVAIGLKNSYKEQIVIEPDIKTDFLSFETQSRNLKLQYKKAQNFELKILKKSLGFKNPTLLLHRQDFKKHNISLKVNNFNQQDYL</sequence>
<evidence type="ECO:0000313" key="2">
    <source>
        <dbReference type="Proteomes" id="UP001597534"/>
    </source>
</evidence>
<dbReference type="EMBL" id="JBHUPC010000010">
    <property type="protein sequence ID" value="MFD2890882.1"/>
    <property type="molecule type" value="Genomic_DNA"/>
</dbReference>
<proteinExistence type="predicted"/>
<comment type="caution">
    <text evidence="1">The sequence shown here is derived from an EMBL/GenBank/DDBJ whole genome shotgun (WGS) entry which is preliminary data.</text>
</comment>
<gene>
    <name evidence="1" type="ORF">ACFS5J_02520</name>
</gene>
<protein>
    <submittedName>
        <fullName evidence="1">Uncharacterized protein</fullName>
    </submittedName>
</protein>
<reference evidence="2" key="1">
    <citation type="journal article" date="2019" name="Int. J. Syst. Evol. Microbiol.">
        <title>The Global Catalogue of Microorganisms (GCM) 10K type strain sequencing project: providing services to taxonomists for standard genome sequencing and annotation.</title>
        <authorList>
            <consortium name="The Broad Institute Genomics Platform"/>
            <consortium name="The Broad Institute Genome Sequencing Center for Infectious Disease"/>
            <person name="Wu L."/>
            <person name="Ma J."/>
        </authorList>
    </citation>
    <scope>NUCLEOTIDE SEQUENCE [LARGE SCALE GENOMIC DNA]</scope>
    <source>
        <strain evidence="2">KCTC 22671</strain>
    </source>
</reference>